<organism evidence="3 4">
    <name type="scientific">Candidula unifasciata</name>
    <dbReference type="NCBI Taxonomy" id="100452"/>
    <lineage>
        <taxon>Eukaryota</taxon>
        <taxon>Metazoa</taxon>
        <taxon>Spiralia</taxon>
        <taxon>Lophotrochozoa</taxon>
        <taxon>Mollusca</taxon>
        <taxon>Gastropoda</taxon>
        <taxon>Heterobranchia</taxon>
        <taxon>Euthyneura</taxon>
        <taxon>Panpulmonata</taxon>
        <taxon>Eupulmonata</taxon>
        <taxon>Stylommatophora</taxon>
        <taxon>Helicina</taxon>
        <taxon>Helicoidea</taxon>
        <taxon>Geomitridae</taxon>
        <taxon>Candidula</taxon>
    </lineage>
</organism>
<dbReference type="GO" id="GO:0005185">
    <property type="term" value="F:neurohypophyseal hormone activity"/>
    <property type="evidence" value="ECO:0007669"/>
    <property type="project" value="InterPro"/>
</dbReference>
<dbReference type="EMBL" id="CAJHNH020002078">
    <property type="protein sequence ID" value="CAG5125509.1"/>
    <property type="molecule type" value="Genomic_DNA"/>
</dbReference>
<proteinExistence type="inferred from homology"/>
<dbReference type="PRINTS" id="PR00831">
    <property type="entry name" value="NEUROPHYSIN"/>
</dbReference>
<gene>
    <name evidence="3" type="ORF">CUNI_LOCUS11067</name>
</gene>
<evidence type="ECO:0000313" key="3">
    <source>
        <dbReference type="EMBL" id="CAG5125509.1"/>
    </source>
</evidence>
<reference evidence="3" key="1">
    <citation type="submission" date="2021-04" db="EMBL/GenBank/DDBJ databases">
        <authorList>
            <consortium name="Molecular Ecology Group"/>
        </authorList>
    </citation>
    <scope>NUCLEOTIDE SEQUENCE</scope>
</reference>
<name>A0A8S3Z8M7_9EUPU</name>
<keyword evidence="4" id="KW-1185">Reference proteome</keyword>
<comment type="similarity">
    <text evidence="1">Belongs to the vasopressin/oxytocin family.</text>
</comment>
<keyword evidence="2" id="KW-1015">Disulfide bond</keyword>
<evidence type="ECO:0000313" key="4">
    <source>
        <dbReference type="Proteomes" id="UP000678393"/>
    </source>
</evidence>
<evidence type="ECO:0000256" key="2">
    <source>
        <dbReference type="ARBA" id="ARBA00023157"/>
    </source>
</evidence>
<dbReference type="Gene3D" id="2.60.9.10">
    <property type="entry name" value="Neurohypophysial hormone domain"/>
    <property type="match status" value="1"/>
</dbReference>
<dbReference type="AlphaFoldDB" id="A0A8S3Z8M7"/>
<dbReference type="SUPFAM" id="SSF49606">
    <property type="entry name" value="Neurophysin II"/>
    <property type="match status" value="1"/>
</dbReference>
<sequence>CMKCGAGGLGQCVGPSICCSPHFGCHIGTSETEVCQQENDSLQPCFVKGDVCGARDSGNCVANGVCCDEDSCAVNERCRQSEVTTLNTTKKSSRSDILKLIGQLLEERNYD</sequence>
<dbReference type="PANTHER" id="PTHR11681">
    <property type="entry name" value="NEUROPHYSIN"/>
    <property type="match status" value="1"/>
</dbReference>
<dbReference type="SMART" id="SM00003">
    <property type="entry name" value="NH"/>
    <property type="match status" value="1"/>
</dbReference>
<accession>A0A8S3Z8M7</accession>
<protein>
    <recommendedName>
        <fullName evidence="5">Conopressin/neurophysin</fullName>
    </recommendedName>
</protein>
<dbReference type="GO" id="GO:0005615">
    <property type="term" value="C:extracellular space"/>
    <property type="evidence" value="ECO:0007669"/>
    <property type="project" value="TreeGrafter"/>
</dbReference>
<dbReference type="Pfam" id="PF00184">
    <property type="entry name" value="Hormone_5"/>
    <property type="match status" value="1"/>
</dbReference>
<dbReference type="InterPro" id="IPR000981">
    <property type="entry name" value="Neurhyp_horm"/>
</dbReference>
<dbReference type="GO" id="GO:0030141">
    <property type="term" value="C:secretory granule"/>
    <property type="evidence" value="ECO:0007669"/>
    <property type="project" value="TreeGrafter"/>
</dbReference>
<dbReference type="InterPro" id="IPR036387">
    <property type="entry name" value="Neurhyp_horm_dom_sf"/>
</dbReference>
<feature type="non-terminal residue" evidence="3">
    <location>
        <position position="111"/>
    </location>
</feature>
<evidence type="ECO:0008006" key="5">
    <source>
        <dbReference type="Google" id="ProtNLM"/>
    </source>
</evidence>
<dbReference type="PANTHER" id="PTHR11681:SF5">
    <property type="entry name" value="ISOTOCIN"/>
    <property type="match status" value="1"/>
</dbReference>
<dbReference type="OrthoDB" id="10056056at2759"/>
<evidence type="ECO:0000256" key="1">
    <source>
        <dbReference type="ARBA" id="ARBA00007369"/>
    </source>
</evidence>
<comment type="caution">
    <text evidence="3">The sequence shown here is derived from an EMBL/GenBank/DDBJ whole genome shotgun (WGS) entry which is preliminary data.</text>
</comment>
<dbReference type="Proteomes" id="UP000678393">
    <property type="component" value="Unassembled WGS sequence"/>
</dbReference>